<evidence type="ECO:0000313" key="5">
    <source>
        <dbReference type="Proteomes" id="UP000789739"/>
    </source>
</evidence>
<accession>A0A9N9E599</accession>
<feature type="compositionally biased region" description="Polar residues" evidence="2">
    <location>
        <begin position="215"/>
        <end position="224"/>
    </location>
</feature>
<sequence>IVASNRRPETLKEQILKNRRSYIRHHFAHQLLPEESQFKQLVFEKFGSKACADCYTISSGTDEFQHFFDALAHLDCCVSQYTIDAFEQFRQEKTRENTLELFKTIGFLAPPVDPEKLVISLLASDDTFHIPLFEAEPHLENKDLAPLYEGVKNYINSAKAKGKVVSTSQAEQSSSQKEQRSKAAEFIGKYFYAQKKSRSSFSPTPGSESGEDAFQTPNQSPAQVDEITQSIDKIIRKYKLVVTPPGTPIGTPKDIPTDLELPVTVTENQEETENNNKPVPQKLQLPVPQIIQFPVPAANPPLPQPQQGHPPVVVQPQQQDEEEMSTAVPYPTFNGVNPKSWLAQIERAFKANGVRDDAHDKRIGIAAYHMGSFQEWAGLHNPQITEWDNANQGHEGFKQYFIAEFFNEDTKAEAMELASKQTQMSGENIDSYRAALEKIWQECDPADLPARQKLRIFLNGLTPAIRMSVKQTSPADLNAAVQTAKIHYRAIREEMQPSSSVEINEAMAGEIKQLKERLDSFERKPRTPFQPQRTRQPILNLQCFYCGRMGHRQAECRIKALHLKQGRPLTWAKNGLVWNLNACITEATVADIILGTNFLIKYGAMLDLPRQQLILTKTKEYQEVIPLVEKKQLQIRMVSVIEQMDLDQPQELDAMEVDYNPNWKCSDGPKEFQCMKRFVPDDVDEDPEPCIRCHNRYYEQVKYAEAKAKYDSFKYTAHSDSCASHYQHGRGYDEVDDAYAWYKKGTQLKPNGDVVDKNVIYGNVGSDWTKYHPEWKPTTTRKKDPQYEERTKKWKTWFIDVPEKDEIARQALEAYEEKHQKKEVYELEIPYVIQRHKKRQ</sequence>
<dbReference type="OrthoDB" id="2448791at2759"/>
<dbReference type="AlphaFoldDB" id="A0A9N9E599"/>
<keyword evidence="5" id="KW-1185">Reference proteome</keyword>
<evidence type="ECO:0000313" key="4">
    <source>
        <dbReference type="EMBL" id="CAG8658912.1"/>
    </source>
</evidence>
<keyword evidence="1" id="KW-0862">Zinc</keyword>
<dbReference type="PROSITE" id="PS50158">
    <property type="entry name" value="ZF_CCHC"/>
    <property type="match status" value="1"/>
</dbReference>
<dbReference type="SMART" id="SM00343">
    <property type="entry name" value="ZnF_C2HC"/>
    <property type="match status" value="1"/>
</dbReference>
<gene>
    <name evidence="4" type="ORF">PBRASI_LOCUS10676</name>
</gene>
<dbReference type="InterPro" id="IPR001878">
    <property type="entry name" value="Znf_CCHC"/>
</dbReference>
<dbReference type="Proteomes" id="UP000789739">
    <property type="component" value="Unassembled WGS sequence"/>
</dbReference>
<feature type="non-terminal residue" evidence="4">
    <location>
        <position position="1"/>
    </location>
</feature>
<proteinExistence type="predicted"/>
<keyword evidence="1" id="KW-0863">Zinc-finger</keyword>
<reference evidence="4" key="1">
    <citation type="submission" date="2021-06" db="EMBL/GenBank/DDBJ databases">
        <authorList>
            <person name="Kallberg Y."/>
            <person name="Tangrot J."/>
            <person name="Rosling A."/>
        </authorList>
    </citation>
    <scope>NUCLEOTIDE SEQUENCE</scope>
    <source>
        <strain evidence="4">BR232B</strain>
    </source>
</reference>
<comment type="caution">
    <text evidence="4">The sequence shown here is derived from an EMBL/GenBank/DDBJ whole genome shotgun (WGS) entry which is preliminary data.</text>
</comment>
<dbReference type="EMBL" id="CAJVPI010003479">
    <property type="protein sequence ID" value="CAG8658912.1"/>
    <property type="molecule type" value="Genomic_DNA"/>
</dbReference>
<protein>
    <submittedName>
        <fullName evidence="4">11120_t:CDS:1</fullName>
    </submittedName>
</protein>
<dbReference type="GO" id="GO:0008270">
    <property type="term" value="F:zinc ion binding"/>
    <property type="evidence" value="ECO:0007669"/>
    <property type="project" value="UniProtKB-KW"/>
</dbReference>
<name>A0A9N9E599_9GLOM</name>
<dbReference type="Pfam" id="PF00098">
    <property type="entry name" value="zf-CCHC"/>
    <property type="match status" value="1"/>
</dbReference>
<feature type="region of interest" description="Disordered" evidence="2">
    <location>
        <begin position="197"/>
        <end position="224"/>
    </location>
</feature>
<evidence type="ECO:0000259" key="3">
    <source>
        <dbReference type="PROSITE" id="PS50158"/>
    </source>
</evidence>
<keyword evidence="1" id="KW-0479">Metal-binding</keyword>
<dbReference type="SUPFAM" id="SSF57756">
    <property type="entry name" value="Retrovirus zinc finger-like domains"/>
    <property type="match status" value="1"/>
</dbReference>
<feature type="domain" description="CCHC-type" evidence="3">
    <location>
        <begin position="543"/>
        <end position="557"/>
    </location>
</feature>
<dbReference type="InterPro" id="IPR036875">
    <property type="entry name" value="Znf_CCHC_sf"/>
</dbReference>
<feature type="non-terminal residue" evidence="4">
    <location>
        <position position="840"/>
    </location>
</feature>
<evidence type="ECO:0000256" key="2">
    <source>
        <dbReference type="SAM" id="MobiDB-lite"/>
    </source>
</evidence>
<dbReference type="GO" id="GO:0003676">
    <property type="term" value="F:nucleic acid binding"/>
    <property type="evidence" value="ECO:0007669"/>
    <property type="project" value="InterPro"/>
</dbReference>
<organism evidence="4 5">
    <name type="scientific">Paraglomus brasilianum</name>
    <dbReference type="NCBI Taxonomy" id="144538"/>
    <lineage>
        <taxon>Eukaryota</taxon>
        <taxon>Fungi</taxon>
        <taxon>Fungi incertae sedis</taxon>
        <taxon>Mucoromycota</taxon>
        <taxon>Glomeromycotina</taxon>
        <taxon>Glomeromycetes</taxon>
        <taxon>Paraglomerales</taxon>
        <taxon>Paraglomeraceae</taxon>
        <taxon>Paraglomus</taxon>
    </lineage>
</organism>
<evidence type="ECO:0000256" key="1">
    <source>
        <dbReference type="PROSITE-ProRule" id="PRU00047"/>
    </source>
</evidence>